<comment type="subcellular location">
    <subcellularLocation>
        <location evidence="1">Membrane</location>
        <topology evidence="1">Multi-pass membrane protein</topology>
    </subcellularLocation>
</comment>
<evidence type="ECO:0000313" key="9">
    <source>
        <dbReference type="EMBL" id="PKU30073.1"/>
    </source>
</evidence>
<evidence type="ECO:0000256" key="7">
    <source>
        <dbReference type="SAM" id="Phobius"/>
    </source>
</evidence>
<dbReference type="SUPFAM" id="SSF49723">
    <property type="entry name" value="Lipase/lipooxygenase domain (PLAT/LH2 domain)"/>
    <property type="match status" value="1"/>
</dbReference>
<dbReference type="OrthoDB" id="10264154at2759"/>
<evidence type="ECO:0000259" key="8">
    <source>
        <dbReference type="PROSITE" id="PS50095"/>
    </source>
</evidence>
<evidence type="ECO:0000256" key="5">
    <source>
        <dbReference type="ARBA" id="ARBA00023136"/>
    </source>
</evidence>
<keyword evidence="10" id="KW-1185">Reference proteome</keyword>
<reference evidence="10" key="2">
    <citation type="submission" date="2017-12" db="EMBL/GenBank/DDBJ databases">
        <title>Genome sequence of the Bar-tailed Godwit (Limosa lapponica baueri).</title>
        <authorList>
            <person name="Lima N.C.B."/>
            <person name="Parody-Merino A.M."/>
            <person name="Battley P.F."/>
            <person name="Fidler A.E."/>
            <person name="Prosdocimi F."/>
        </authorList>
    </citation>
    <scope>NUCLEOTIDE SEQUENCE [LARGE SCALE GENOMIC DNA]</scope>
</reference>
<evidence type="ECO:0000256" key="3">
    <source>
        <dbReference type="ARBA" id="ARBA00022692"/>
    </source>
</evidence>
<dbReference type="GO" id="GO:0016020">
    <property type="term" value="C:membrane"/>
    <property type="evidence" value="ECO:0007669"/>
    <property type="project" value="UniProtKB-SubCell"/>
</dbReference>
<dbReference type="Pfam" id="PF20519">
    <property type="entry name" value="Polycystin_dom"/>
    <property type="match status" value="1"/>
</dbReference>
<dbReference type="InterPro" id="IPR042060">
    <property type="entry name" value="PLAT_polycystin1"/>
</dbReference>
<sequence>MVSFAVNPFFSTDTSFDISGTVGGLSLTGLDGLIIPVSNLKENIEVKITVLEDNDPFAQYRYLVTVFTGHRRGAATTSKVTLTLYGLEGESEPHHLTDPDTPVLERGGVDVFLLCTFFPLGELQSIRLWHDNSGDSPSWYVNRVLVHDLAWDQKWYFLCNSWLAVDIGECVLDKVFPVATEQDMKQFRWSLTPSFSGDGKKSSSSKGLPWWFVFIAWFLVAATSGVSGFFTMLYGLHYGKENSIKWLISMAISFLESLFITQPLKVLGFAAFFALVLKKVEHEDEENTAIDGPLSAPGFITDGNSKLVGSARIRQVRVKGDTCPISPKLQHVIQECHAPYSLQTEDTSDYGEHWNASVFDNSSDLSSAWHYQSQSKLRGHPVWGKLAIYRGGGYTIHLGTDPKNASRYHLYSCKLLVYLL</sequence>
<accession>A0A2I0T8E8</accession>
<dbReference type="PANTHER" id="PTHR10877:SF134">
    <property type="entry name" value="POLYCYSTIN-1-LIKE PROTEIN 2"/>
    <property type="match status" value="1"/>
</dbReference>
<comment type="caution">
    <text evidence="6">Lacks conserved residue(s) required for the propagation of feature annotation.</text>
</comment>
<comment type="similarity">
    <text evidence="2">Belongs to the polycystin family.</text>
</comment>
<evidence type="ECO:0000256" key="1">
    <source>
        <dbReference type="ARBA" id="ARBA00004141"/>
    </source>
</evidence>
<keyword evidence="5 7" id="KW-0472">Membrane</keyword>
<protein>
    <submittedName>
        <fullName evidence="9">Polycystic kidney disease protein 1-like 2</fullName>
    </submittedName>
</protein>
<evidence type="ECO:0000313" key="10">
    <source>
        <dbReference type="Proteomes" id="UP000233556"/>
    </source>
</evidence>
<dbReference type="InterPro" id="IPR051223">
    <property type="entry name" value="Polycystin"/>
</dbReference>
<dbReference type="GO" id="GO:0050982">
    <property type="term" value="P:detection of mechanical stimulus"/>
    <property type="evidence" value="ECO:0007669"/>
    <property type="project" value="TreeGrafter"/>
</dbReference>
<keyword evidence="3 7" id="KW-0812">Transmembrane</keyword>
<dbReference type="GO" id="GO:0005262">
    <property type="term" value="F:calcium channel activity"/>
    <property type="evidence" value="ECO:0007669"/>
    <property type="project" value="TreeGrafter"/>
</dbReference>
<dbReference type="PROSITE" id="PS50095">
    <property type="entry name" value="PLAT"/>
    <property type="match status" value="1"/>
</dbReference>
<dbReference type="AlphaFoldDB" id="A0A2I0T8E8"/>
<feature type="transmembrane region" description="Helical" evidence="7">
    <location>
        <begin position="246"/>
        <end position="277"/>
    </location>
</feature>
<dbReference type="EMBL" id="KZ515488">
    <property type="protein sequence ID" value="PKU30073.1"/>
    <property type="molecule type" value="Genomic_DNA"/>
</dbReference>
<name>A0A2I0T8E8_LIMLA</name>
<dbReference type="Proteomes" id="UP000233556">
    <property type="component" value="Unassembled WGS sequence"/>
</dbReference>
<dbReference type="PANTHER" id="PTHR10877">
    <property type="entry name" value="POLYCYSTIN FAMILY MEMBER"/>
    <property type="match status" value="1"/>
</dbReference>
<proteinExistence type="inferred from homology"/>
<reference evidence="10" key="1">
    <citation type="submission" date="2017-11" db="EMBL/GenBank/DDBJ databases">
        <authorList>
            <person name="Lima N.C."/>
            <person name="Parody-Merino A.M."/>
            <person name="Battley P.F."/>
            <person name="Fidler A.E."/>
            <person name="Prosdocimi F."/>
        </authorList>
    </citation>
    <scope>NUCLEOTIDE SEQUENCE [LARGE SCALE GENOMIC DNA]</scope>
</reference>
<dbReference type="InterPro" id="IPR036392">
    <property type="entry name" value="PLAT/LH2_dom_sf"/>
</dbReference>
<evidence type="ECO:0000256" key="2">
    <source>
        <dbReference type="ARBA" id="ARBA00007200"/>
    </source>
</evidence>
<evidence type="ECO:0000256" key="6">
    <source>
        <dbReference type="PROSITE-ProRule" id="PRU00152"/>
    </source>
</evidence>
<dbReference type="FunFam" id="2.60.60.20:FF:000008">
    <property type="entry name" value="Polycystic kidney disease 1-like 2, isoform CRA_a"/>
    <property type="match status" value="1"/>
</dbReference>
<keyword evidence="4 7" id="KW-1133">Transmembrane helix</keyword>
<dbReference type="SMART" id="SM00308">
    <property type="entry name" value="LH2"/>
    <property type="match status" value="1"/>
</dbReference>
<feature type="domain" description="PLAT" evidence="8">
    <location>
        <begin position="60"/>
        <end position="177"/>
    </location>
</feature>
<dbReference type="Pfam" id="PF01477">
    <property type="entry name" value="PLAT"/>
    <property type="match status" value="1"/>
</dbReference>
<dbReference type="InterPro" id="IPR001024">
    <property type="entry name" value="PLAT/LH2_dom"/>
</dbReference>
<dbReference type="Gene3D" id="2.60.60.20">
    <property type="entry name" value="PLAT/LH2 domain"/>
    <property type="match status" value="1"/>
</dbReference>
<gene>
    <name evidence="9" type="ORF">llap_19623</name>
</gene>
<dbReference type="InterPro" id="IPR046791">
    <property type="entry name" value="Polycystin_dom"/>
</dbReference>
<organism evidence="9 10">
    <name type="scientific">Limosa lapponica baueri</name>
    <dbReference type="NCBI Taxonomy" id="1758121"/>
    <lineage>
        <taxon>Eukaryota</taxon>
        <taxon>Metazoa</taxon>
        <taxon>Chordata</taxon>
        <taxon>Craniata</taxon>
        <taxon>Vertebrata</taxon>
        <taxon>Euteleostomi</taxon>
        <taxon>Archelosauria</taxon>
        <taxon>Archosauria</taxon>
        <taxon>Dinosauria</taxon>
        <taxon>Saurischia</taxon>
        <taxon>Theropoda</taxon>
        <taxon>Coelurosauria</taxon>
        <taxon>Aves</taxon>
        <taxon>Neognathae</taxon>
        <taxon>Neoaves</taxon>
        <taxon>Charadriiformes</taxon>
        <taxon>Scolopacidae</taxon>
        <taxon>Limosa</taxon>
    </lineage>
</organism>
<evidence type="ECO:0000256" key="4">
    <source>
        <dbReference type="ARBA" id="ARBA00022989"/>
    </source>
</evidence>
<dbReference type="CDD" id="cd01752">
    <property type="entry name" value="PLAT_polycystin"/>
    <property type="match status" value="1"/>
</dbReference>
<feature type="transmembrane region" description="Helical" evidence="7">
    <location>
        <begin position="210"/>
        <end position="234"/>
    </location>
</feature>